<keyword evidence="1" id="KW-0472">Membrane</keyword>
<keyword evidence="1" id="KW-0812">Transmembrane</keyword>
<keyword evidence="3" id="KW-1185">Reference proteome</keyword>
<dbReference type="EMBL" id="SNWM01000007">
    <property type="protein sequence ID" value="TDO19322.1"/>
    <property type="molecule type" value="Genomic_DNA"/>
</dbReference>
<sequence length="265" mass="30361">MNRLAKSVLNLPTLILLLFIVLFINGGFDNSKTDSPVIKQELKLDIEVKSATGEIGHMTFWTKLYYVGDYMIFGIPSENEYSNVTMNKQGEVLSDTLVKTDTTFTYHVFKSTDKLISGIKYKNLDTLVGHKFNIDSLVELYSHPNFPYFDLNNDTLIHKELVKGALVETHLHLKKKDASFPDSIYFHFNNKLSSKGYTFSKFLDSTRKSKVAKVIYLYNPIDGKVETGKKLSFELTQYDVPEAQKILALIERYKSQVERIKNTSN</sequence>
<accession>A0A4R6IBK7</accession>
<evidence type="ECO:0000313" key="3">
    <source>
        <dbReference type="Proteomes" id="UP000295499"/>
    </source>
</evidence>
<comment type="caution">
    <text evidence="2">The sequence shown here is derived from an EMBL/GenBank/DDBJ whole genome shotgun (WGS) entry which is preliminary data.</text>
</comment>
<evidence type="ECO:0000256" key="1">
    <source>
        <dbReference type="SAM" id="Phobius"/>
    </source>
</evidence>
<evidence type="ECO:0000313" key="2">
    <source>
        <dbReference type="EMBL" id="TDO19322.1"/>
    </source>
</evidence>
<organism evidence="2 3">
    <name type="scientific">Pedobacter duraquae</name>
    <dbReference type="NCBI Taxonomy" id="425511"/>
    <lineage>
        <taxon>Bacteria</taxon>
        <taxon>Pseudomonadati</taxon>
        <taxon>Bacteroidota</taxon>
        <taxon>Sphingobacteriia</taxon>
        <taxon>Sphingobacteriales</taxon>
        <taxon>Sphingobacteriaceae</taxon>
        <taxon>Pedobacter</taxon>
    </lineage>
</organism>
<reference evidence="2 3" key="1">
    <citation type="submission" date="2019-03" db="EMBL/GenBank/DDBJ databases">
        <title>Genomic Encyclopedia of Archaeal and Bacterial Type Strains, Phase II (KMG-II): from individual species to whole genera.</title>
        <authorList>
            <person name="Goeker M."/>
        </authorList>
    </citation>
    <scope>NUCLEOTIDE SEQUENCE [LARGE SCALE GENOMIC DNA]</scope>
    <source>
        <strain evidence="2 3">DSM 19034</strain>
    </source>
</reference>
<proteinExistence type="predicted"/>
<name>A0A4R6IBK7_9SPHI</name>
<feature type="transmembrane region" description="Helical" evidence="1">
    <location>
        <begin position="7"/>
        <end position="28"/>
    </location>
</feature>
<dbReference type="AlphaFoldDB" id="A0A4R6IBK7"/>
<protein>
    <submittedName>
        <fullName evidence="2">Uncharacterized protein</fullName>
    </submittedName>
</protein>
<keyword evidence="1" id="KW-1133">Transmembrane helix</keyword>
<gene>
    <name evidence="2" type="ORF">CLV32_4562</name>
</gene>
<dbReference type="Proteomes" id="UP000295499">
    <property type="component" value="Unassembled WGS sequence"/>
</dbReference>